<feature type="transmembrane region" description="Helical" evidence="13">
    <location>
        <begin position="20"/>
        <end position="38"/>
    </location>
</feature>
<evidence type="ECO:0000256" key="12">
    <source>
        <dbReference type="RuleBase" id="RU000363"/>
    </source>
</evidence>
<dbReference type="Pfam" id="PF00106">
    <property type="entry name" value="adh_short"/>
    <property type="match status" value="1"/>
</dbReference>
<dbReference type="Proteomes" id="UP000184330">
    <property type="component" value="Unassembled WGS sequence"/>
</dbReference>
<keyword evidence="3 13" id="KW-0812">Transmembrane</keyword>
<sequence length="358" mass="39335">MPPSKPLLLSTRTLTAPVRLALFSAKGTAPLLFALLYYPDKVRSILPERLHSLVGSPAVIRALSVLLGISIIRGINNKLSQWVANNWKSDAKFVKSKEIVLISGGSSGIGELMAAEFAKLGVKVVILDLVPPKTAVAANIAFYQCDVTSTANIAAVAEEIRKDHGDPTVLINNAGVAMCRSILGAKEEHIRKTFEVNTMSHFWMVREFLPAMIKKNHGHVVTIASMASYIVHAQNVDYSCTKASALAFNEGLHSELKSRYKAPNVRTTVVNPIWIRTPMIEPLVAKREFKDPVLEPEYVTGAIVNQVVSGRSGQLILPKEVNFLSTIRAWPSWMQTTVRNNIALLLDFSEEEMAAVNR</sequence>
<dbReference type="PANTHER" id="PTHR24322:SF736">
    <property type="entry name" value="RETINOL DEHYDROGENASE 10"/>
    <property type="match status" value="1"/>
</dbReference>
<dbReference type="SUPFAM" id="SSF51735">
    <property type="entry name" value="NAD(P)-binding Rossmann-fold domains"/>
    <property type="match status" value="1"/>
</dbReference>
<evidence type="ECO:0000313" key="15">
    <source>
        <dbReference type="Proteomes" id="UP000184330"/>
    </source>
</evidence>
<organism evidence="14 15">
    <name type="scientific">Phialocephala subalpina</name>
    <dbReference type="NCBI Taxonomy" id="576137"/>
    <lineage>
        <taxon>Eukaryota</taxon>
        <taxon>Fungi</taxon>
        <taxon>Dikarya</taxon>
        <taxon>Ascomycota</taxon>
        <taxon>Pezizomycotina</taxon>
        <taxon>Leotiomycetes</taxon>
        <taxon>Helotiales</taxon>
        <taxon>Mollisiaceae</taxon>
        <taxon>Phialocephala</taxon>
        <taxon>Phialocephala fortinii species complex</taxon>
    </lineage>
</organism>
<comment type="similarity">
    <text evidence="2 12">Belongs to the short-chain dehydrogenases/reductases (SDR) family.</text>
</comment>
<keyword evidence="6" id="KW-0560">Oxidoreductase</keyword>
<dbReference type="EMBL" id="FJOG01000017">
    <property type="protein sequence ID" value="CZR61006.1"/>
    <property type="molecule type" value="Genomic_DNA"/>
</dbReference>
<proteinExistence type="inferred from homology"/>
<evidence type="ECO:0000256" key="2">
    <source>
        <dbReference type="ARBA" id="ARBA00006484"/>
    </source>
</evidence>
<evidence type="ECO:0000256" key="9">
    <source>
        <dbReference type="ARBA" id="ARBA00059620"/>
    </source>
</evidence>
<evidence type="ECO:0000256" key="3">
    <source>
        <dbReference type="ARBA" id="ARBA00022692"/>
    </source>
</evidence>
<keyword evidence="7" id="KW-0443">Lipid metabolism</keyword>
<evidence type="ECO:0000256" key="6">
    <source>
        <dbReference type="ARBA" id="ARBA00023002"/>
    </source>
</evidence>
<evidence type="ECO:0000256" key="4">
    <source>
        <dbReference type="ARBA" id="ARBA00022857"/>
    </source>
</evidence>
<keyword evidence="4" id="KW-0521">NADP</keyword>
<dbReference type="PROSITE" id="PS00061">
    <property type="entry name" value="ADH_SHORT"/>
    <property type="match status" value="1"/>
</dbReference>
<evidence type="ECO:0000256" key="7">
    <source>
        <dbReference type="ARBA" id="ARBA00023098"/>
    </source>
</evidence>
<dbReference type="InterPro" id="IPR020904">
    <property type="entry name" value="Sc_DH/Rdtase_CS"/>
</dbReference>
<dbReference type="GO" id="GO:0016020">
    <property type="term" value="C:membrane"/>
    <property type="evidence" value="ECO:0007669"/>
    <property type="project" value="UniProtKB-SubCell"/>
</dbReference>
<dbReference type="CDD" id="cd05339">
    <property type="entry name" value="17beta-HSDXI-like_SDR_c"/>
    <property type="match status" value="1"/>
</dbReference>
<accession>A0A1L7X7L7</accession>
<dbReference type="PANTHER" id="PTHR24322">
    <property type="entry name" value="PKSB"/>
    <property type="match status" value="1"/>
</dbReference>
<reference evidence="14 15" key="1">
    <citation type="submission" date="2016-03" db="EMBL/GenBank/DDBJ databases">
        <authorList>
            <person name="Ploux O."/>
        </authorList>
    </citation>
    <scope>NUCLEOTIDE SEQUENCE [LARGE SCALE GENOMIC DNA]</scope>
    <source>
        <strain evidence="14 15">UAMH 11012</strain>
    </source>
</reference>
<dbReference type="InterPro" id="IPR036291">
    <property type="entry name" value="NAD(P)-bd_dom_sf"/>
</dbReference>
<keyword evidence="5 13" id="KW-1133">Transmembrane helix</keyword>
<dbReference type="Gene3D" id="3.40.50.720">
    <property type="entry name" value="NAD(P)-binding Rossmann-like Domain"/>
    <property type="match status" value="1"/>
</dbReference>
<dbReference type="GO" id="GO:0052650">
    <property type="term" value="F:all-trans-retinol dehydrogenase (NADP+) activity"/>
    <property type="evidence" value="ECO:0007669"/>
    <property type="project" value="UniProtKB-ARBA"/>
</dbReference>
<comment type="subcellular location">
    <subcellularLocation>
        <location evidence="1">Membrane</location>
        <topology evidence="1">Multi-pass membrane protein</topology>
    </subcellularLocation>
</comment>
<dbReference type="FunFam" id="3.40.50.720:FF:000131">
    <property type="entry name" value="Short-chain dehydrogenase/reductase 3"/>
    <property type="match status" value="1"/>
</dbReference>
<evidence type="ECO:0000256" key="5">
    <source>
        <dbReference type="ARBA" id="ARBA00022989"/>
    </source>
</evidence>
<gene>
    <name evidence="14" type="ORF">PAC_10902</name>
</gene>
<evidence type="ECO:0000256" key="13">
    <source>
        <dbReference type="SAM" id="Phobius"/>
    </source>
</evidence>
<keyword evidence="8 13" id="KW-0472">Membrane</keyword>
<evidence type="ECO:0000256" key="10">
    <source>
        <dbReference type="ARBA" id="ARBA00068717"/>
    </source>
</evidence>
<dbReference type="AlphaFoldDB" id="A0A1L7X7L7"/>
<dbReference type="InterPro" id="IPR002347">
    <property type="entry name" value="SDR_fam"/>
</dbReference>
<keyword evidence="15" id="KW-1185">Reference proteome</keyword>
<dbReference type="PRINTS" id="PR00081">
    <property type="entry name" value="GDHRDH"/>
</dbReference>
<comment type="function">
    <text evidence="9">Catalyzes the reduction of all-trans-retinal to all-trans-retinol in the presence of NADPH.</text>
</comment>
<dbReference type="PRINTS" id="PR00080">
    <property type="entry name" value="SDRFAMILY"/>
</dbReference>
<dbReference type="OrthoDB" id="10253736at2759"/>
<evidence type="ECO:0000256" key="11">
    <source>
        <dbReference type="ARBA" id="ARBA00082544"/>
    </source>
</evidence>
<evidence type="ECO:0000256" key="1">
    <source>
        <dbReference type="ARBA" id="ARBA00004141"/>
    </source>
</evidence>
<evidence type="ECO:0000256" key="8">
    <source>
        <dbReference type="ARBA" id="ARBA00023136"/>
    </source>
</evidence>
<name>A0A1L7X7L7_9HELO</name>
<evidence type="ECO:0000313" key="14">
    <source>
        <dbReference type="EMBL" id="CZR61006.1"/>
    </source>
</evidence>
<protein>
    <recommendedName>
        <fullName evidence="10">Short-chain dehydrogenase/reductase 3</fullName>
    </recommendedName>
    <alternativeName>
        <fullName evidence="11">Retinal short-chain dehydrogenase/reductase 1</fullName>
    </alternativeName>
</protein>
<feature type="transmembrane region" description="Helical" evidence="13">
    <location>
        <begin position="50"/>
        <end position="72"/>
    </location>
</feature>
<dbReference type="STRING" id="576137.A0A1L7X7L7"/>